<dbReference type="EMBL" id="CAKLBY020000165">
    <property type="protein sequence ID" value="CAK7930277.1"/>
    <property type="molecule type" value="Genomic_DNA"/>
</dbReference>
<name>A0AAV1U9M1_9STRA</name>
<feature type="compositionally biased region" description="Basic residues" evidence="1">
    <location>
        <begin position="561"/>
        <end position="587"/>
    </location>
</feature>
<dbReference type="Proteomes" id="UP001162060">
    <property type="component" value="Unassembled WGS sequence"/>
</dbReference>
<feature type="compositionally biased region" description="Acidic residues" evidence="1">
    <location>
        <begin position="287"/>
        <end position="302"/>
    </location>
</feature>
<dbReference type="AlphaFoldDB" id="A0AAV1U9M1"/>
<gene>
    <name evidence="2" type="ORF">PM001_LOCUS15427</name>
</gene>
<feature type="region of interest" description="Disordered" evidence="1">
    <location>
        <begin position="551"/>
        <end position="603"/>
    </location>
</feature>
<accession>A0AAV1U9M1</accession>
<proteinExistence type="predicted"/>
<reference evidence="2" key="1">
    <citation type="submission" date="2024-01" db="EMBL/GenBank/DDBJ databases">
        <authorList>
            <person name="Webb A."/>
        </authorList>
    </citation>
    <scope>NUCLEOTIDE SEQUENCE</scope>
    <source>
        <strain evidence="2">Pm1</strain>
    </source>
</reference>
<sequence length="640" mass="72350">MATKTTRFLTQFARVVFEQWTQTPAREHFWHNETFLYSLLEESVAKLPSGKLQTQLSRDLKTLGTQLASLLHELYLEYDRKGVQDKEKSIAQGPRAVSALLDEEVTELELTRAADATSAARYRRLAGVLALDTGVDVTQQVPGVKEHDAEQLVQLFTLIRARGYETPLEQEHKRGLVLRRLAVCAESLASQLCSTSSNWSCGAKGDAVEQVQHLRALLERIVAQDAVALARVSQEGEDGSLKAPWTMFYRPAESRELQRVSYDNEMAKIYGTLLTLGVYFPIDNREEETSDESSFSGDDEEEAAPKTQKQSSALAQAQYTTRQILFAAQMRQRKLCPDDRWLVSVLSFLQSLHKPTTYLDEDEEEALDPQDWCALLDCVGTVYSRAFGRATLFDRAKESATEEKIAAQDRALFETVLCLRRAVHFMRAECKSTLPTITTAMARLAGVPVPASFVSWLDHEQTTNPESVLEKAIQRLWKECFDQKRMMSMLLSSGGVSDVEMPFIQRGYLKYLDELAEGRMDKTSYRTASPSTVDATDMSADTDNLFYVDNAGGEAQEKTSKSKKKRSNNKKKKKKKSERTRLLRRHSQNAAEHQSVEKARRGEAMLRSIRDFPPSSCRRTLNHPHCPSLSIRCMGDHHLR</sequence>
<evidence type="ECO:0000256" key="1">
    <source>
        <dbReference type="SAM" id="MobiDB-lite"/>
    </source>
</evidence>
<evidence type="ECO:0000313" key="2">
    <source>
        <dbReference type="EMBL" id="CAK7930277.1"/>
    </source>
</evidence>
<comment type="caution">
    <text evidence="2">The sequence shown here is derived from an EMBL/GenBank/DDBJ whole genome shotgun (WGS) entry which is preliminary data.</text>
</comment>
<feature type="compositionally biased region" description="Basic and acidic residues" evidence="1">
    <location>
        <begin position="594"/>
        <end position="603"/>
    </location>
</feature>
<organism evidence="2 3">
    <name type="scientific">Peronospora matthiolae</name>
    <dbReference type="NCBI Taxonomy" id="2874970"/>
    <lineage>
        <taxon>Eukaryota</taxon>
        <taxon>Sar</taxon>
        <taxon>Stramenopiles</taxon>
        <taxon>Oomycota</taxon>
        <taxon>Peronosporomycetes</taxon>
        <taxon>Peronosporales</taxon>
        <taxon>Peronosporaceae</taxon>
        <taxon>Peronospora</taxon>
    </lineage>
</organism>
<feature type="region of interest" description="Disordered" evidence="1">
    <location>
        <begin position="287"/>
        <end position="314"/>
    </location>
</feature>
<protein>
    <submittedName>
        <fullName evidence="2">Uncharacterized protein</fullName>
    </submittedName>
</protein>
<evidence type="ECO:0000313" key="3">
    <source>
        <dbReference type="Proteomes" id="UP001162060"/>
    </source>
</evidence>